<dbReference type="AlphaFoldDB" id="A0A1I4M231"/>
<keyword evidence="2" id="KW-1185">Reference proteome</keyword>
<dbReference type="SUPFAM" id="SSF52540">
    <property type="entry name" value="P-loop containing nucleoside triphosphate hydrolases"/>
    <property type="match status" value="1"/>
</dbReference>
<accession>A0A1I4M231</accession>
<protein>
    <recommendedName>
        <fullName evidence="3">AAA domain-containing protein</fullName>
    </recommendedName>
</protein>
<organism evidence="1 2">
    <name type="scientific">Shimia aestuarii</name>
    <dbReference type="NCBI Taxonomy" id="254406"/>
    <lineage>
        <taxon>Bacteria</taxon>
        <taxon>Pseudomonadati</taxon>
        <taxon>Pseudomonadota</taxon>
        <taxon>Alphaproteobacteria</taxon>
        <taxon>Rhodobacterales</taxon>
        <taxon>Roseobacteraceae</taxon>
    </lineage>
</organism>
<name>A0A1I4M231_9RHOB</name>
<sequence length="86" mass="9469">MIDTLDKLIDDISSLKSKLILLIGPPRSGKSDLLRQLSARRQAKVLNVGAVLGRELLTVPNTRRHLQAADLLKGITDDVAGKRSWK</sequence>
<evidence type="ECO:0008006" key="3">
    <source>
        <dbReference type="Google" id="ProtNLM"/>
    </source>
</evidence>
<dbReference type="Proteomes" id="UP000199144">
    <property type="component" value="Unassembled WGS sequence"/>
</dbReference>
<dbReference type="NCBIfam" id="NF033453">
    <property type="entry name" value="BREX_3_BrxF"/>
    <property type="match status" value="1"/>
</dbReference>
<dbReference type="STRING" id="254406.SAMN04488042_102343"/>
<dbReference type="InterPro" id="IPR048067">
    <property type="entry name" value="BREX_3_BrxF"/>
</dbReference>
<dbReference type="RefSeq" id="WP_093093282.1">
    <property type="nucleotide sequence ID" value="NZ_FOTQ01000002.1"/>
</dbReference>
<gene>
    <name evidence="1" type="ORF">SAMN04488042_102343</name>
</gene>
<reference evidence="1 2" key="1">
    <citation type="submission" date="2016-10" db="EMBL/GenBank/DDBJ databases">
        <authorList>
            <person name="de Groot N.N."/>
        </authorList>
    </citation>
    <scope>NUCLEOTIDE SEQUENCE [LARGE SCALE GENOMIC DNA]</scope>
    <source>
        <strain evidence="1 2">DSM 15283</strain>
    </source>
</reference>
<dbReference type="OrthoDB" id="7503064at2"/>
<dbReference type="InterPro" id="IPR027417">
    <property type="entry name" value="P-loop_NTPase"/>
</dbReference>
<evidence type="ECO:0000313" key="2">
    <source>
        <dbReference type="Proteomes" id="UP000199144"/>
    </source>
</evidence>
<dbReference type="EMBL" id="FOTQ01000002">
    <property type="protein sequence ID" value="SFL97249.1"/>
    <property type="molecule type" value="Genomic_DNA"/>
</dbReference>
<dbReference type="Gene3D" id="3.40.50.300">
    <property type="entry name" value="P-loop containing nucleotide triphosphate hydrolases"/>
    <property type="match status" value="1"/>
</dbReference>
<evidence type="ECO:0000313" key="1">
    <source>
        <dbReference type="EMBL" id="SFL97249.1"/>
    </source>
</evidence>
<proteinExistence type="predicted"/>